<dbReference type="PANTHER" id="PTHR43434">
    <property type="entry name" value="PHOSPHOGLYCOLATE PHOSPHATASE"/>
    <property type="match status" value="1"/>
</dbReference>
<dbReference type="AlphaFoldDB" id="A0A7X2P119"/>
<dbReference type="PRINTS" id="PR00413">
    <property type="entry name" value="HADHALOGNASE"/>
</dbReference>
<dbReference type="PANTHER" id="PTHR43434:SF1">
    <property type="entry name" value="PHOSPHOGLYCOLATE PHOSPHATASE"/>
    <property type="match status" value="1"/>
</dbReference>
<protein>
    <submittedName>
        <fullName evidence="1">HAD family hydrolase</fullName>
    </submittedName>
</protein>
<dbReference type="Gene3D" id="3.40.50.1000">
    <property type="entry name" value="HAD superfamily/HAD-like"/>
    <property type="match status" value="1"/>
</dbReference>
<dbReference type="InterPro" id="IPR023214">
    <property type="entry name" value="HAD_sf"/>
</dbReference>
<dbReference type="Pfam" id="PF13419">
    <property type="entry name" value="HAD_2"/>
    <property type="match status" value="1"/>
</dbReference>
<reference evidence="1 2" key="1">
    <citation type="submission" date="2019-08" db="EMBL/GenBank/DDBJ databases">
        <title>In-depth cultivation of the pig gut microbiome towards novel bacterial diversity and tailored functional studies.</title>
        <authorList>
            <person name="Wylensek D."/>
            <person name="Hitch T.C.A."/>
            <person name="Clavel T."/>
        </authorList>
    </citation>
    <scope>NUCLEOTIDE SEQUENCE [LARGE SCALE GENOMIC DNA]</scope>
    <source>
        <strain evidence="1 2">BSM-380-WT-5A</strain>
    </source>
</reference>
<dbReference type="Gene3D" id="1.10.150.240">
    <property type="entry name" value="Putative phosphatase, domain 2"/>
    <property type="match status" value="1"/>
</dbReference>
<dbReference type="NCBIfam" id="TIGR01549">
    <property type="entry name" value="HAD-SF-IA-v1"/>
    <property type="match status" value="1"/>
</dbReference>
<dbReference type="NCBIfam" id="TIGR01509">
    <property type="entry name" value="HAD-SF-IA-v3"/>
    <property type="match status" value="1"/>
</dbReference>
<dbReference type="SFLD" id="SFLDS00003">
    <property type="entry name" value="Haloacid_Dehalogenase"/>
    <property type="match status" value="1"/>
</dbReference>
<gene>
    <name evidence="1" type="ORF">FYJ57_02115</name>
</gene>
<dbReference type="GO" id="GO:0006281">
    <property type="term" value="P:DNA repair"/>
    <property type="evidence" value="ECO:0007669"/>
    <property type="project" value="TreeGrafter"/>
</dbReference>
<evidence type="ECO:0000313" key="1">
    <source>
        <dbReference type="EMBL" id="MST65552.1"/>
    </source>
</evidence>
<dbReference type="SFLD" id="SFLDG01129">
    <property type="entry name" value="C1.5:_HAD__Beta-PGM__Phosphata"/>
    <property type="match status" value="1"/>
</dbReference>
<dbReference type="InterPro" id="IPR036412">
    <property type="entry name" value="HAD-like_sf"/>
</dbReference>
<dbReference type="InterPro" id="IPR050155">
    <property type="entry name" value="HAD-like_hydrolase_sf"/>
</dbReference>
<dbReference type="RefSeq" id="WP_154431355.1">
    <property type="nucleotide sequence ID" value="NZ_JBQHRC010000001.1"/>
</dbReference>
<proteinExistence type="predicted"/>
<dbReference type="Proteomes" id="UP000440513">
    <property type="component" value="Unassembled WGS sequence"/>
</dbReference>
<dbReference type="EMBL" id="VUMS01000003">
    <property type="protein sequence ID" value="MST65552.1"/>
    <property type="molecule type" value="Genomic_DNA"/>
</dbReference>
<accession>A0A7X2P119</accession>
<dbReference type="GO" id="GO:0008967">
    <property type="term" value="F:phosphoglycolate phosphatase activity"/>
    <property type="evidence" value="ECO:0007669"/>
    <property type="project" value="TreeGrafter"/>
</dbReference>
<sequence length="218" mass="24457">MYKACIFDLDGTLADTVESIANVANQILERFGAPAQPVEDYKYHAGDGGNVLMERCMKAAGADMSRLEEGQRLYREIFARDPLYKVTVFNGMKETLKELKRRGVKLAVLSNKPHEATYLAVTGLFGSDTFEVIQGLEVGMKKKPDPSGAWKIAKKLQVEPSECMYVGDTNTDMKTGKAAGMYTIGVLWGFRERKELEENHADEIIDRPEKLLKIQEEK</sequence>
<dbReference type="InterPro" id="IPR041492">
    <property type="entry name" value="HAD_2"/>
</dbReference>
<dbReference type="SFLD" id="SFLDG01135">
    <property type="entry name" value="C1.5.6:_HAD__Beta-PGM__Phospha"/>
    <property type="match status" value="1"/>
</dbReference>
<keyword evidence="1" id="KW-0378">Hydrolase</keyword>
<keyword evidence="2" id="KW-1185">Reference proteome</keyword>
<dbReference type="InterPro" id="IPR023198">
    <property type="entry name" value="PGP-like_dom2"/>
</dbReference>
<comment type="caution">
    <text evidence="1">The sequence shown here is derived from an EMBL/GenBank/DDBJ whole genome shotgun (WGS) entry which is preliminary data.</text>
</comment>
<evidence type="ECO:0000313" key="2">
    <source>
        <dbReference type="Proteomes" id="UP000440513"/>
    </source>
</evidence>
<dbReference type="FunFam" id="3.40.50.1000:FF:000022">
    <property type="entry name" value="Phosphoglycolate phosphatase"/>
    <property type="match status" value="1"/>
</dbReference>
<organism evidence="1 2">
    <name type="scientific">Oliverpabstia intestinalis</name>
    <dbReference type="NCBI Taxonomy" id="2606633"/>
    <lineage>
        <taxon>Bacteria</taxon>
        <taxon>Bacillati</taxon>
        <taxon>Bacillota</taxon>
        <taxon>Clostridia</taxon>
        <taxon>Lachnospirales</taxon>
        <taxon>Lachnospiraceae</taxon>
        <taxon>Oliverpabstia</taxon>
    </lineage>
</organism>
<dbReference type="SUPFAM" id="SSF56784">
    <property type="entry name" value="HAD-like"/>
    <property type="match status" value="1"/>
</dbReference>
<name>A0A7X2P119_9FIRM</name>
<dbReference type="InterPro" id="IPR006439">
    <property type="entry name" value="HAD-SF_hydro_IA"/>
</dbReference>